<dbReference type="HOGENOM" id="CLU_081798_0_0_3"/>
<dbReference type="OrthoDB" id="494931at2"/>
<name>B0C8K6_ACAM1</name>
<dbReference type="STRING" id="329726.AM1_5199"/>
<dbReference type="RefSeq" id="WP_012165422.1">
    <property type="nucleotide sequence ID" value="NC_009925.1"/>
</dbReference>
<dbReference type="EMBL" id="CP000828">
    <property type="protein sequence ID" value="ABW30161.1"/>
    <property type="molecule type" value="Genomic_DNA"/>
</dbReference>
<protein>
    <recommendedName>
        <fullName evidence="4">DnaD domain-containing protein</fullName>
    </recommendedName>
</protein>
<sequence length="245" mass="27651">MTDSTAESILTTTTGLLTYYCYEAESQAQDSLLDRWLGDYSPEWVRLALIESLYRGRYKTISVGGLLADWKRKGQPLYHFNREFEALICHKFPQIKFNQADTSVDSQTKLQPPVLSKRQTPHLKSTIAATEVNKVLNQPEADFLMERNLQRSEPDMGSSLDEDRTPMSHKLWSFVAEVSGNKSLTSGHSHPSSPGKGFNAPSGKSVWDKIPQKTEVAPIDQFIPNQEVPEHYQKLVGLVSNRTTH</sequence>
<evidence type="ECO:0000256" key="1">
    <source>
        <dbReference type="SAM" id="MobiDB-lite"/>
    </source>
</evidence>
<dbReference type="KEGG" id="amr:AM1_5199"/>
<feature type="region of interest" description="Disordered" evidence="1">
    <location>
        <begin position="183"/>
        <end position="206"/>
    </location>
</feature>
<dbReference type="eggNOG" id="COG0178">
    <property type="taxonomic scope" value="Bacteria"/>
</dbReference>
<feature type="compositionally biased region" description="Low complexity" evidence="1">
    <location>
        <begin position="186"/>
        <end position="195"/>
    </location>
</feature>
<organism evidence="2 3">
    <name type="scientific">Acaryochloris marina (strain MBIC 11017)</name>
    <dbReference type="NCBI Taxonomy" id="329726"/>
    <lineage>
        <taxon>Bacteria</taxon>
        <taxon>Bacillati</taxon>
        <taxon>Cyanobacteriota</taxon>
        <taxon>Cyanophyceae</taxon>
        <taxon>Acaryochloridales</taxon>
        <taxon>Acaryochloridaceae</taxon>
        <taxon>Acaryochloris</taxon>
    </lineage>
</organism>
<dbReference type="Proteomes" id="UP000000268">
    <property type="component" value="Chromosome"/>
</dbReference>
<evidence type="ECO:0000313" key="2">
    <source>
        <dbReference type="EMBL" id="ABW30161.1"/>
    </source>
</evidence>
<proteinExistence type="predicted"/>
<dbReference type="AlphaFoldDB" id="B0C8K6"/>
<gene>
    <name evidence="2" type="ordered locus">AM1_5199</name>
</gene>
<evidence type="ECO:0008006" key="4">
    <source>
        <dbReference type="Google" id="ProtNLM"/>
    </source>
</evidence>
<evidence type="ECO:0000313" key="3">
    <source>
        <dbReference type="Proteomes" id="UP000000268"/>
    </source>
</evidence>
<keyword evidence="3" id="KW-1185">Reference proteome</keyword>
<reference evidence="2 3" key="1">
    <citation type="journal article" date="2008" name="Proc. Natl. Acad. Sci. U.S.A.">
        <title>Niche adaptation and genome expansion in the chlorophyll d-producing cyanobacterium Acaryochloris marina.</title>
        <authorList>
            <person name="Swingley W.D."/>
            <person name="Chen M."/>
            <person name="Cheung P.C."/>
            <person name="Conrad A.L."/>
            <person name="Dejesa L.C."/>
            <person name="Hao J."/>
            <person name="Honchak B.M."/>
            <person name="Karbach L.E."/>
            <person name="Kurdoglu A."/>
            <person name="Lahiri S."/>
            <person name="Mastrian S.D."/>
            <person name="Miyashita H."/>
            <person name="Page L."/>
            <person name="Ramakrishna P."/>
            <person name="Satoh S."/>
            <person name="Sattley W.M."/>
            <person name="Shimada Y."/>
            <person name="Taylor H.L."/>
            <person name="Tomo T."/>
            <person name="Tsuchiya T."/>
            <person name="Wang Z.T."/>
            <person name="Raymond J."/>
            <person name="Mimuro M."/>
            <person name="Blankenship R.E."/>
            <person name="Touchman J.W."/>
        </authorList>
    </citation>
    <scope>NUCLEOTIDE SEQUENCE [LARGE SCALE GENOMIC DNA]</scope>
    <source>
        <strain evidence="3">MBIC 11017</strain>
    </source>
</reference>
<accession>B0C8K6</accession>